<evidence type="ECO:0000256" key="1">
    <source>
        <dbReference type="ARBA" id="ARBA00010824"/>
    </source>
</evidence>
<gene>
    <name evidence="3" type="ORF">SAMN05216218_10937</name>
</gene>
<keyword evidence="4" id="KW-1185">Reference proteome</keyword>
<dbReference type="STRING" id="660518.SAMN05216218_10937"/>
<sequence>MTTVTLVGTRLAEVGTEFVYHGAADACEGCPYRDQCLNLASGQKYRVTAVRENASTLDCAVHDSGVTAVEVEPAPVLANVDAQGAYAGSKAALEGPCPHTGCPSHEYCEPAGAAFDVEYQIDEVVGEPPHDYCMLDRDLTLVEFAPSAEEE</sequence>
<dbReference type="EMBL" id="FNBK01000009">
    <property type="protein sequence ID" value="SDF74440.1"/>
    <property type="molecule type" value="Genomic_DNA"/>
</dbReference>
<dbReference type="PANTHER" id="PTHR40699:SF1">
    <property type="entry name" value="UPF0179 PROTEIN MJ1627"/>
    <property type="match status" value="1"/>
</dbReference>
<reference evidence="4" key="1">
    <citation type="submission" date="2016-10" db="EMBL/GenBank/DDBJ databases">
        <authorList>
            <person name="Varghese N."/>
            <person name="Submissions S."/>
        </authorList>
    </citation>
    <scope>NUCLEOTIDE SEQUENCE [LARGE SCALE GENOMIC DNA]</scope>
    <source>
        <strain evidence="4">IBRC-M 10760</strain>
    </source>
</reference>
<dbReference type="Pfam" id="PF03684">
    <property type="entry name" value="UPF0179"/>
    <property type="match status" value="1"/>
</dbReference>
<proteinExistence type="inferred from homology"/>
<accession>A0A1G7NMD6</accession>
<dbReference type="Proteomes" id="UP000199076">
    <property type="component" value="Unassembled WGS sequence"/>
</dbReference>
<dbReference type="PIRSF" id="PIRSF006595">
    <property type="entry name" value="UCP006595"/>
    <property type="match status" value="1"/>
</dbReference>
<protein>
    <recommendedName>
        <fullName evidence="2">UPF0179 protein SAMN05216218_10937</fullName>
    </recommendedName>
</protein>
<evidence type="ECO:0000313" key="3">
    <source>
        <dbReference type="EMBL" id="SDF74440.1"/>
    </source>
</evidence>
<evidence type="ECO:0000313" key="4">
    <source>
        <dbReference type="Proteomes" id="UP000199076"/>
    </source>
</evidence>
<name>A0A1G7NMD6_9EURY</name>
<dbReference type="HAMAP" id="MF_00498">
    <property type="entry name" value="UPF0179"/>
    <property type="match status" value="1"/>
</dbReference>
<dbReference type="PANTHER" id="PTHR40699">
    <property type="entry name" value="UPF0179 PROTEIN MJ1627"/>
    <property type="match status" value="1"/>
</dbReference>
<dbReference type="InterPro" id="IPR005369">
    <property type="entry name" value="UPF0179"/>
</dbReference>
<dbReference type="AlphaFoldDB" id="A0A1G7NMD6"/>
<organism evidence="3 4">
    <name type="scientific">Halorientalis regularis</name>
    <dbReference type="NCBI Taxonomy" id="660518"/>
    <lineage>
        <taxon>Archaea</taxon>
        <taxon>Methanobacteriati</taxon>
        <taxon>Methanobacteriota</taxon>
        <taxon>Stenosarchaea group</taxon>
        <taxon>Halobacteria</taxon>
        <taxon>Halobacteriales</taxon>
        <taxon>Haloarculaceae</taxon>
        <taxon>Halorientalis</taxon>
    </lineage>
</organism>
<dbReference type="OrthoDB" id="24613at2157"/>
<dbReference type="RefSeq" id="WP_092692757.1">
    <property type="nucleotide sequence ID" value="NZ_FNBK01000009.1"/>
</dbReference>
<evidence type="ECO:0000256" key="2">
    <source>
        <dbReference type="HAMAP-Rule" id="MF_00498"/>
    </source>
</evidence>
<comment type="similarity">
    <text evidence="1 2">Belongs to the UPF0179 family.</text>
</comment>